<evidence type="ECO:0000313" key="3">
    <source>
        <dbReference type="Proteomes" id="UP001597018"/>
    </source>
</evidence>
<dbReference type="PANTHER" id="PTHR43162">
    <property type="match status" value="1"/>
</dbReference>
<dbReference type="InterPro" id="IPR036291">
    <property type="entry name" value="NAD(P)-bd_dom_sf"/>
</dbReference>
<dbReference type="EC" id="1.6.5.2" evidence="2"/>
<name>A0ABW3G0B4_9PSEU</name>
<proteinExistence type="predicted"/>
<dbReference type="Gene3D" id="3.40.50.720">
    <property type="entry name" value="NAD(P)-binding Rossmann-like Domain"/>
    <property type="match status" value="1"/>
</dbReference>
<dbReference type="CDD" id="cd05269">
    <property type="entry name" value="TMR_SDR_a"/>
    <property type="match status" value="1"/>
</dbReference>
<dbReference type="SUPFAM" id="SSF51735">
    <property type="entry name" value="NAD(P)-binding Rossmann-fold domains"/>
    <property type="match status" value="1"/>
</dbReference>
<organism evidence="2 3">
    <name type="scientific">Saccharopolyspora rosea</name>
    <dbReference type="NCBI Taxonomy" id="524884"/>
    <lineage>
        <taxon>Bacteria</taxon>
        <taxon>Bacillati</taxon>
        <taxon>Actinomycetota</taxon>
        <taxon>Actinomycetes</taxon>
        <taxon>Pseudonocardiales</taxon>
        <taxon>Pseudonocardiaceae</taxon>
        <taxon>Saccharopolyspora</taxon>
    </lineage>
</organism>
<evidence type="ECO:0000259" key="1">
    <source>
        <dbReference type="Pfam" id="PF05368"/>
    </source>
</evidence>
<feature type="domain" description="NmrA-like" evidence="1">
    <location>
        <begin position="2"/>
        <end position="234"/>
    </location>
</feature>
<dbReference type="InterPro" id="IPR051604">
    <property type="entry name" value="Ergot_Alk_Oxidoreductase"/>
</dbReference>
<dbReference type="InterPro" id="IPR008030">
    <property type="entry name" value="NmrA-like"/>
</dbReference>
<gene>
    <name evidence="2" type="ORF">ACFQ16_29700</name>
</gene>
<evidence type="ECO:0000313" key="2">
    <source>
        <dbReference type="EMBL" id="MFD0923941.1"/>
    </source>
</evidence>
<dbReference type="EMBL" id="JBHTIW010000049">
    <property type="protein sequence ID" value="MFD0923941.1"/>
    <property type="molecule type" value="Genomic_DNA"/>
</dbReference>
<reference evidence="3" key="1">
    <citation type="journal article" date="2019" name="Int. J. Syst. Evol. Microbiol.">
        <title>The Global Catalogue of Microorganisms (GCM) 10K type strain sequencing project: providing services to taxonomists for standard genome sequencing and annotation.</title>
        <authorList>
            <consortium name="The Broad Institute Genomics Platform"/>
            <consortium name="The Broad Institute Genome Sequencing Center for Infectious Disease"/>
            <person name="Wu L."/>
            <person name="Ma J."/>
        </authorList>
    </citation>
    <scope>NUCLEOTIDE SEQUENCE [LARGE SCALE GENOMIC DNA]</scope>
    <source>
        <strain evidence="3">CCUG 56401</strain>
    </source>
</reference>
<protein>
    <submittedName>
        <fullName evidence="2">SDR family oxidoreductase</fullName>
        <ecNumber evidence="2">1.6.5.2</ecNumber>
    </submittedName>
</protein>
<dbReference type="Proteomes" id="UP001597018">
    <property type="component" value="Unassembled WGS sequence"/>
</dbReference>
<keyword evidence="2" id="KW-0560">Oxidoreductase</keyword>
<comment type="caution">
    <text evidence="2">The sequence shown here is derived from an EMBL/GenBank/DDBJ whole genome shotgun (WGS) entry which is preliminary data.</text>
</comment>
<sequence>MILVTGATGTVGSEAVRLLAARHHPTRALVRDPSRLPRSDVQIVIGDFDRPDTLDAAMRGVDTVLLVTPSVQAQEIAVIDSAVRQGVTHIVKITNHKASHDSPVNRRRDHARIEAHLRSSGLAYTLLAPNLYMQNVLALAASIKQTRGLWNAAGDGQFGMIDARDVAATAATIVTRPTDHAGHTYLLTGPDLVTFTDVAKELSDALGYTVEYHPVSPGEHRASMIRAGIAETVAASNAQVFDLISRGDAAWLSNDVASITGTPPRSLSTFIADHISAFT</sequence>
<dbReference type="GO" id="GO:0003955">
    <property type="term" value="F:NAD(P)H dehydrogenase (quinone) activity"/>
    <property type="evidence" value="ECO:0007669"/>
    <property type="project" value="UniProtKB-EC"/>
</dbReference>
<dbReference type="Gene3D" id="3.90.25.10">
    <property type="entry name" value="UDP-galactose 4-epimerase, domain 1"/>
    <property type="match status" value="1"/>
</dbReference>
<dbReference type="RefSeq" id="WP_345601548.1">
    <property type="nucleotide sequence ID" value="NZ_BAABLT010000037.1"/>
</dbReference>
<keyword evidence="3" id="KW-1185">Reference proteome</keyword>
<dbReference type="Pfam" id="PF05368">
    <property type="entry name" value="NmrA"/>
    <property type="match status" value="1"/>
</dbReference>
<dbReference type="PANTHER" id="PTHR43162:SF1">
    <property type="entry name" value="PRESTALK A DIFFERENTIATION PROTEIN A"/>
    <property type="match status" value="1"/>
</dbReference>
<accession>A0ABW3G0B4</accession>